<evidence type="ECO:0000313" key="3">
    <source>
        <dbReference type="Proteomes" id="UP000186817"/>
    </source>
</evidence>
<proteinExistence type="predicted"/>
<dbReference type="OrthoDB" id="10439266at2759"/>
<reference evidence="2 3" key="1">
    <citation type="submission" date="2016-02" db="EMBL/GenBank/DDBJ databases">
        <title>Genome analysis of coral dinoflagellate symbionts highlights evolutionary adaptations to a symbiotic lifestyle.</title>
        <authorList>
            <person name="Aranda M."/>
            <person name="Li Y."/>
            <person name="Liew Y.J."/>
            <person name="Baumgarten S."/>
            <person name="Simakov O."/>
            <person name="Wilson M."/>
            <person name="Piel J."/>
            <person name="Ashoor H."/>
            <person name="Bougouffa S."/>
            <person name="Bajic V.B."/>
            <person name="Ryu T."/>
            <person name="Ravasi T."/>
            <person name="Bayer T."/>
            <person name="Micklem G."/>
            <person name="Kim H."/>
            <person name="Bhak J."/>
            <person name="Lajeunesse T.C."/>
            <person name="Voolstra C.R."/>
        </authorList>
    </citation>
    <scope>NUCLEOTIDE SEQUENCE [LARGE SCALE GENOMIC DNA]</scope>
    <source>
        <strain evidence="2 3">CCMP2467</strain>
    </source>
</reference>
<organism evidence="2 3">
    <name type="scientific">Symbiodinium microadriaticum</name>
    <name type="common">Dinoflagellate</name>
    <name type="synonym">Zooxanthella microadriatica</name>
    <dbReference type="NCBI Taxonomy" id="2951"/>
    <lineage>
        <taxon>Eukaryota</taxon>
        <taxon>Sar</taxon>
        <taxon>Alveolata</taxon>
        <taxon>Dinophyceae</taxon>
        <taxon>Suessiales</taxon>
        <taxon>Symbiodiniaceae</taxon>
        <taxon>Symbiodinium</taxon>
    </lineage>
</organism>
<dbReference type="Proteomes" id="UP000186817">
    <property type="component" value="Unassembled WGS sequence"/>
</dbReference>
<evidence type="ECO:0000313" key="2">
    <source>
        <dbReference type="EMBL" id="OLP76556.1"/>
    </source>
</evidence>
<protein>
    <submittedName>
        <fullName evidence="2">Uncharacterized protein</fullName>
    </submittedName>
</protein>
<feature type="region of interest" description="Disordered" evidence="1">
    <location>
        <begin position="61"/>
        <end position="80"/>
    </location>
</feature>
<accession>A0A1Q9C0W3</accession>
<comment type="caution">
    <text evidence="2">The sequence shown here is derived from an EMBL/GenBank/DDBJ whole genome shotgun (WGS) entry which is preliminary data.</text>
</comment>
<name>A0A1Q9C0W3_SYMMI</name>
<dbReference type="AlphaFoldDB" id="A0A1Q9C0W3"/>
<sequence length="156" mass="17844">MTKEWDVLIRGVRAYFFSDSDADRLKADFGRSDLREEAALCQEILASAAYRAWDYGALHDEARPKHGGQHGQSRDNRVERRAGKIAWQEQRIEELEQEAARLNSAQELRAECDGEIAKRKAAEEEVVQAVQAKHRCRGRDGQDEKRTMLQICGVQM</sequence>
<gene>
    <name evidence="2" type="ORF">AK812_SmicGene43494</name>
</gene>
<dbReference type="EMBL" id="LSRX01001990">
    <property type="protein sequence ID" value="OLP76556.1"/>
    <property type="molecule type" value="Genomic_DNA"/>
</dbReference>
<keyword evidence="3" id="KW-1185">Reference proteome</keyword>
<evidence type="ECO:0000256" key="1">
    <source>
        <dbReference type="SAM" id="MobiDB-lite"/>
    </source>
</evidence>